<dbReference type="GO" id="GO:0015288">
    <property type="term" value="F:porin activity"/>
    <property type="evidence" value="ECO:0007669"/>
    <property type="project" value="TreeGrafter"/>
</dbReference>
<dbReference type="GO" id="GO:0015562">
    <property type="term" value="F:efflux transmembrane transporter activity"/>
    <property type="evidence" value="ECO:0007669"/>
    <property type="project" value="InterPro"/>
</dbReference>
<comment type="caution">
    <text evidence="9">The sequence shown here is derived from an EMBL/GenBank/DDBJ whole genome shotgun (WGS) entry which is preliminary data.</text>
</comment>
<dbReference type="PANTHER" id="PTHR30026">
    <property type="entry name" value="OUTER MEMBRANE PROTEIN TOLC"/>
    <property type="match status" value="1"/>
</dbReference>
<keyword evidence="3" id="KW-0813">Transport</keyword>
<dbReference type="Proteomes" id="UP000885792">
    <property type="component" value="Unassembled WGS sequence"/>
</dbReference>
<evidence type="ECO:0000256" key="8">
    <source>
        <dbReference type="SAM" id="Coils"/>
    </source>
</evidence>
<evidence type="ECO:0000256" key="1">
    <source>
        <dbReference type="ARBA" id="ARBA00004442"/>
    </source>
</evidence>
<dbReference type="Pfam" id="PF02321">
    <property type="entry name" value="OEP"/>
    <property type="match status" value="1"/>
</dbReference>
<gene>
    <name evidence="9" type="ORF">ENJ61_03365</name>
</gene>
<dbReference type="EMBL" id="DRNB01000125">
    <property type="protein sequence ID" value="HHJ63924.1"/>
    <property type="molecule type" value="Genomic_DNA"/>
</dbReference>
<feature type="coiled-coil region" evidence="8">
    <location>
        <begin position="324"/>
        <end position="351"/>
    </location>
</feature>
<reference evidence="9" key="1">
    <citation type="journal article" date="2020" name="mSystems">
        <title>Genome- and Community-Level Interaction Insights into Carbon Utilization and Element Cycling Functions of Hydrothermarchaeota in Hydrothermal Sediment.</title>
        <authorList>
            <person name="Zhou Z."/>
            <person name="Liu Y."/>
            <person name="Xu W."/>
            <person name="Pan J."/>
            <person name="Luo Z.H."/>
            <person name="Li M."/>
        </authorList>
    </citation>
    <scope>NUCLEOTIDE SEQUENCE [LARGE SCALE GENOMIC DNA]</scope>
    <source>
        <strain evidence="9">HyVt-501</strain>
    </source>
</reference>
<evidence type="ECO:0000256" key="5">
    <source>
        <dbReference type="ARBA" id="ARBA00022692"/>
    </source>
</evidence>
<dbReference type="AlphaFoldDB" id="A0A7C5L2E1"/>
<dbReference type="InterPro" id="IPR051906">
    <property type="entry name" value="TolC-like"/>
</dbReference>
<keyword evidence="4" id="KW-1134">Transmembrane beta strand</keyword>
<evidence type="ECO:0000256" key="3">
    <source>
        <dbReference type="ARBA" id="ARBA00022448"/>
    </source>
</evidence>
<sequence length="394" mass="46469">MKIGILLIILTLISQTFSSELERLIEFALKNNPGLRSYENLKRSYGFKKEFSLSLPNPQVGIGLNNLDTERFLPHRENPMSGFALFLSQRYVLPVKRSRSAEIHERKAQRVEVAQESFRKELIRQLKELYWEFSYSFEMERILREMEREVRDLLAITEERYRFGKALLSDLLLLRGELLKVEELISQALRLRETTVSRIHALAGGRIELEGAPLKALPFPEGFDPERNVTVKLLREELEVIRREIERAKVEHYPDLFLSAGYTIRPEIPNLLTFRFGFTVPVWKSRREDLLVLEKEERYRAKLFELQNAKLKVEGEFSALRSFYRITSRILDTVEKEIEEKEKEISALLIAYEYERTDLRDILRAYRLLWSLEFDRARLVKELNQTVAKAEALQ</sequence>
<comment type="similarity">
    <text evidence="2">Belongs to the outer membrane factor (OMF) (TC 1.B.17) family.</text>
</comment>
<proteinExistence type="inferred from homology"/>
<dbReference type="PANTHER" id="PTHR30026:SF20">
    <property type="entry name" value="OUTER MEMBRANE PROTEIN TOLC"/>
    <property type="match status" value="1"/>
</dbReference>
<evidence type="ECO:0000313" key="9">
    <source>
        <dbReference type="EMBL" id="HHJ63924.1"/>
    </source>
</evidence>
<dbReference type="InterPro" id="IPR003423">
    <property type="entry name" value="OMP_efflux"/>
</dbReference>
<comment type="subcellular location">
    <subcellularLocation>
        <location evidence="1">Cell outer membrane</location>
    </subcellularLocation>
</comment>
<evidence type="ECO:0000256" key="2">
    <source>
        <dbReference type="ARBA" id="ARBA00007613"/>
    </source>
</evidence>
<keyword evidence="5" id="KW-0812">Transmembrane</keyword>
<dbReference type="SUPFAM" id="SSF56954">
    <property type="entry name" value="Outer membrane efflux proteins (OEP)"/>
    <property type="match status" value="1"/>
</dbReference>
<dbReference type="GO" id="GO:0009279">
    <property type="term" value="C:cell outer membrane"/>
    <property type="evidence" value="ECO:0007669"/>
    <property type="project" value="UniProtKB-SubCell"/>
</dbReference>
<dbReference type="GO" id="GO:1990281">
    <property type="term" value="C:efflux pump complex"/>
    <property type="evidence" value="ECO:0007669"/>
    <property type="project" value="TreeGrafter"/>
</dbReference>
<evidence type="ECO:0000256" key="6">
    <source>
        <dbReference type="ARBA" id="ARBA00023136"/>
    </source>
</evidence>
<name>A0A7C5L2E1_AQUAO</name>
<evidence type="ECO:0000256" key="4">
    <source>
        <dbReference type="ARBA" id="ARBA00022452"/>
    </source>
</evidence>
<keyword evidence="8" id="KW-0175">Coiled coil</keyword>
<keyword evidence="7" id="KW-0998">Cell outer membrane</keyword>
<organism evidence="9">
    <name type="scientific">Aquifex aeolicus</name>
    <dbReference type="NCBI Taxonomy" id="63363"/>
    <lineage>
        <taxon>Bacteria</taxon>
        <taxon>Pseudomonadati</taxon>
        <taxon>Aquificota</taxon>
        <taxon>Aquificia</taxon>
        <taxon>Aquificales</taxon>
        <taxon>Aquificaceae</taxon>
        <taxon>Aquifex</taxon>
    </lineage>
</organism>
<protein>
    <submittedName>
        <fullName evidence="9">TolC family protein</fullName>
    </submittedName>
</protein>
<keyword evidence="6" id="KW-0472">Membrane</keyword>
<evidence type="ECO:0000256" key="7">
    <source>
        <dbReference type="ARBA" id="ARBA00023237"/>
    </source>
</evidence>
<accession>A0A7C5L2E1</accession>
<dbReference type="Gene3D" id="1.20.1600.10">
    <property type="entry name" value="Outer membrane efflux proteins (OEP)"/>
    <property type="match status" value="1"/>
</dbReference>